<dbReference type="AlphaFoldDB" id="V8N299"/>
<comment type="caution">
    <text evidence="2">The sequence shown here is derived from an EMBL/GenBank/DDBJ whole genome shotgun (WGS) entry which is preliminary data.</text>
</comment>
<evidence type="ECO:0000313" key="3">
    <source>
        <dbReference type="Proteomes" id="UP000018936"/>
    </source>
</evidence>
<feature type="non-terminal residue" evidence="2">
    <location>
        <position position="1"/>
    </location>
</feature>
<sequence length="29" mass="3030">ACSGGEGGLRKEALGRGGREKERKEGGRE</sequence>
<feature type="non-terminal residue" evidence="2">
    <location>
        <position position="29"/>
    </location>
</feature>
<gene>
    <name evidence="2" type="ORF">L345_18504</name>
</gene>
<organism evidence="2 3">
    <name type="scientific">Ophiophagus hannah</name>
    <name type="common">King cobra</name>
    <name type="synonym">Naja hannah</name>
    <dbReference type="NCBI Taxonomy" id="8665"/>
    <lineage>
        <taxon>Eukaryota</taxon>
        <taxon>Metazoa</taxon>
        <taxon>Chordata</taxon>
        <taxon>Craniata</taxon>
        <taxon>Vertebrata</taxon>
        <taxon>Euteleostomi</taxon>
        <taxon>Lepidosauria</taxon>
        <taxon>Squamata</taxon>
        <taxon>Bifurcata</taxon>
        <taxon>Unidentata</taxon>
        <taxon>Episquamata</taxon>
        <taxon>Toxicofera</taxon>
        <taxon>Serpentes</taxon>
        <taxon>Colubroidea</taxon>
        <taxon>Elapidae</taxon>
        <taxon>Elapinae</taxon>
        <taxon>Ophiophagus</taxon>
    </lineage>
</organism>
<dbReference type="EMBL" id="AZIM01102781">
    <property type="protein sequence ID" value="ETE55788.1"/>
    <property type="molecule type" value="Genomic_DNA"/>
</dbReference>
<proteinExistence type="predicted"/>
<name>V8N299_OPHHA</name>
<feature type="region of interest" description="Disordered" evidence="1">
    <location>
        <begin position="1"/>
        <end position="29"/>
    </location>
</feature>
<protein>
    <submittedName>
        <fullName evidence="2">Uncharacterized protein</fullName>
    </submittedName>
</protein>
<evidence type="ECO:0000313" key="2">
    <source>
        <dbReference type="EMBL" id="ETE55788.1"/>
    </source>
</evidence>
<dbReference type="Proteomes" id="UP000018936">
    <property type="component" value="Unassembled WGS sequence"/>
</dbReference>
<accession>V8N299</accession>
<keyword evidence="3" id="KW-1185">Reference proteome</keyword>
<feature type="compositionally biased region" description="Basic and acidic residues" evidence="1">
    <location>
        <begin position="8"/>
        <end position="29"/>
    </location>
</feature>
<reference evidence="2 3" key="1">
    <citation type="journal article" date="2013" name="Proc. Natl. Acad. Sci. U.S.A.">
        <title>The king cobra genome reveals dynamic gene evolution and adaptation in the snake venom system.</title>
        <authorList>
            <person name="Vonk F.J."/>
            <person name="Casewell N.R."/>
            <person name="Henkel C.V."/>
            <person name="Heimberg A.M."/>
            <person name="Jansen H.J."/>
            <person name="McCleary R.J."/>
            <person name="Kerkkamp H.M."/>
            <person name="Vos R.A."/>
            <person name="Guerreiro I."/>
            <person name="Calvete J.J."/>
            <person name="Wuster W."/>
            <person name="Woods A.E."/>
            <person name="Logan J.M."/>
            <person name="Harrison R.A."/>
            <person name="Castoe T.A."/>
            <person name="de Koning A.P."/>
            <person name="Pollock D.D."/>
            <person name="Yandell M."/>
            <person name="Calderon D."/>
            <person name="Renjifo C."/>
            <person name="Currier R.B."/>
            <person name="Salgado D."/>
            <person name="Pla D."/>
            <person name="Sanz L."/>
            <person name="Hyder A.S."/>
            <person name="Ribeiro J.M."/>
            <person name="Arntzen J.W."/>
            <person name="van den Thillart G.E."/>
            <person name="Boetzer M."/>
            <person name="Pirovano W."/>
            <person name="Dirks R.P."/>
            <person name="Spaink H.P."/>
            <person name="Duboule D."/>
            <person name="McGlinn E."/>
            <person name="Kini R.M."/>
            <person name="Richardson M.K."/>
        </authorList>
    </citation>
    <scope>NUCLEOTIDE SEQUENCE</scope>
    <source>
        <tissue evidence="2">Blood</tissue>
    </source>
</reference>
<evidence type="ECO:0000256" key="1">
    <source>
        <dbReference type="SAM" id="MobiDB-lite"/>
    </source>
</evidence>